<sequence>MTVGGKQERGWFLAPVPHGAPFNPQREGAVVAVLGTSLHAAALARFQLMASLGLAHLPGGVDLEGAVVAGSGPVALGCVLELRRRGACRVQVLTSRRDAAIGRVPGAELAGEVKAAGAGLVIDAAGLPERAAELVAQGGVLGLLGTPEESGTLSALKLHRGGWTVVGMHELAAFDPGRYQAAYTEVVTWLNAWIDPELIASWCRTVPGDLAPRVFESLGRPERPDEPIVIFSWEA</sequence>
<reference evidence="1 2" key="1">
    <citation type="submission" date="2020-09" db="EMBL/GenBank/DDBJ databases">
        <title>Actinomycete isolated from the Camponotus japonicus Mayr.</title>
        <authorList>
            <person name="Gong X."/>
        </authorList>
    </citation>
    <scope>NUCLEOTIDE SEQUENCE [LARGE SCALE GENOMIC DNA]</scope>
    <source>
        <strain evidence="1 2">2C-HV3</strain>
    </source>
</reference>
<protein>
    <recommendedName>
        <fullName evidence="3">Zinc-binding dehydrogenase</fullName>
    </recommendedName>
</protein>
<dbReference type="EMBL" id="JACXRZ010000019">
    <property type="protein sequence ID" value="MBD3146331.1"/>
    <property type="molecule type" value="Genomic_DNA"/>
</dbReference>
<organism evidence="1 2">
    <name type="scientific">Microbispora bryophytorum subsp. camponoti</name>
    <dbReference type="NCBI Taxonomy" id="1677852"/>
    <lineage>
        <taxon>Bacteria</taxon>
        <taxon>Bacillati</taxon>
        <taxon>Actinomycetota</taxon>
        <taxon>Actinomycetes</taxon>
        <taxon>Streptosporangiales</taxon>
        <taxon>Streptosporangiaceae</taxon>
        <taxon>Microbispora</taxon>
    </lineage>
</organism>
<dbReference type="InterPro" id="IPR036291">
    <property type="entry name" value="NAD(P)-bd_dom_sf"/>
</dbReference>
<evidence type="ECO:0000313" key="2">
    <source>
        <dbReference type="Proteomes" id="UP000653231"/>
    </source>
</evidence>
<name>A0ABR8L5W4_9ACTN</name>
<evidence type="ECO:0000313" key="1">
    <source>
        <dbReference type="EMBL" id="MBD3146331.1"/>
    </source>
</evidence>
<evidence type="ECO:0008006" key="3">
    <source>
        <dbReference type="Google" id="ProtNLM"/>
    </source>
</evidence>
<proteinExistence type="predicted"/>
<dbReference type="Gene3D" id="3.40.50.720">
    <property type="entry name" value="NAD(P)-binding Rossmann-like Domain"/>
    <property type="match status" value="1"/>
</dbReference>
<accession>A0ABR8L5W4</accession>
<gene>
    <name evidence="1" type="ORF">IEQ31_24525</name>
</gene>
<keyword evidence="2" id="KW-1185">Reference proteome</keyword>
<dbReference type="SUPFAM" id="SSF51735">
    <property type="entry name" value="NAD(P)-binding Rossmann-fold domains"/>
    <property type="match status" value="1"/>
</dbReference>
<dbReference type="Proteomes" id="UP000653231">
    <property type="component" value="Unassembled WGS sequence"/>
</dbReference>
<comment type="caution">
    <text evidence="1">The sequence shown here is derived from an EMBL/GenBank/DDBJ whole genome shotgun (WGS) entry which is preliminary data.</text>
</comment>